<dbReference type="Proteomes" id="UP000003781">
    <property type="component" value="Unassembled WGS sequence"/>
</dbReference>
<dbReference type="InterPro" id="IPR035901">
    <property type="entry name" value="GIY-YIG_endonuc_sf"/>
</dbReference>
<dbReference type="SUPFAM" id="SSF82771">
    <property type="entry name" value="GIY-YIG endonuclease"/>
    <property type="match status" value="1"/>
</dbReference>
<dbReference type="Gene3D" id="3.40.1440.10">
    <property type="entry name" value="GIY-YIG endonuclease"/>
    <property type="match status" value="1"/>
</dbReference>
<organism evidence="2 3">
    <name type="scientific">Crocosphaera chwakensis CCY0110</name>
    <dbReference type="NCBI Taxonomy" id="391612"/>
    <lineage>
        <taxon>Bacteria</taxon>
        <taxon>Bacillati</taxon>
        <taxon>Cyanobacteriota</taxon>
        <taxon>Cyanophyceae</taxon>
        <taxon>Oscillatoriophycideae</taxon>
        <taxon>Chroococcales</taxon>
        <taxon>Aphanothecaceae</taxon>
        <taxon>Crocosphaera</taxon>
        <taxon>Crocosphaera chwakensis</taxon>
    </lineage>
</organism>
<dbReference type="InterPro" id="IPR000305">
    <property type="entry name" value="GIY-YIG_endonuc"/>
</dbReference>
<dbReference type="OrthoDB" id="7159537at2"/>
<feature type="domain" description="GIY-YIG" evidence="1">
    <location>
        <begin position="1"/>
        <end position="81"/>
    </location>
</feature>
<protein>
    <recommendedName>
        <fullName evidence="1">GIY-YIG domain-containing protein</fullName>
    </recommendedName>
</protein>
<dbReference type="AlphaFoldDB" id="A3IY29"/>
<gene>
    <name evidence="2" type="ORF">CY0110_31410</name>
</gene>
<dbReference type="Pfam" id="PF01541">
    <property type="entry name" value="GIY-YIG"/>
    <property type="match status" value="1"/>
</dbReference>
<accession>A3IY29</accession>
<sequence length="92" mass="10850">MSYVYILHFQRPISPYHTAQHYVGFTKDIDQRIREHRKGRGSRFCAVAKERDISFTLAELLMGERSLEKAIKRQKNTKIFCPVCCKSNYYSS</sequence>
<keyword evidence="3" id="KW-1185">Reference proteome</keyword>
<evidence type="ECO:0000313" key="3">
    <source>
        <dbReference type="Proteomes" id="UP000003781"/>
    </source>
</evidence>
<evidence type="ECO:0000259" key="1">
    <source>
        <dbReference type="PROSITE" id="PS50164"/>
    </source>
</evidence>
<dbReference type="EMBL" id="AAXW01000074">
    <property type="protein sequence ID" value="EAZ88605.1"/>
    <property type="molecule type" value="Genomic_DNA"/>
</dbReference>
<dbReference type="RefSeq" id="WP_008278292.1">
    <property type="nucleotide sequence ID" value="NZ_AAXW01000074.1"/>
</dbReference>
<comment type="caution">
    <text evidence="2">The sequence shown here is derived from an EMBL/GenBank/DDBJ whole genome shotgun (WGS) entry which is preliminary data.</text>
</comment>
<dbReference type="eggNOG" id="COG2827">
    <property type="taxonomic scope" value="Bacteria"/>
</dbReference>
<name>A3IY29_9CHRO</name>
<reference evidence="2 3" key="1">
    <citation type="submission" date="2007-03" db="EMBL/GenBank/DDBJ databases">
        <authorList>
            <person name="Stal L."/>
            <person name="Ferriera S."/>
            <person name="Johnson J."/>
            <person name="Kravitz S."/>
            <person name="Beeson K."/>
            <person name="Sutton G."/>
            <person name="Rogers Y.-H."/>
            <person name="Friedman R."/>
            <person name="Frazier M."/>
            <person name="Venter J.C."/>
        </authorList>
    </citation>
    <scope>NUCLEOTIDE SEQUENCE [LARGE SCALE GENOMIC DNA]</scope>
    <source>
        <strain evidence="2 3">CCY0110</strain>
    </source>
</reference>
<evidence type="ECO:0000313" key="2">
    <source>
        <dbReference type="EMBL" id="EAZ88605.1"/>
    </source>
</evidence>
<proteinExistence type="predicted"/>
<dbReference type="PROSITE" id="PS50164">
    <property type="entry name" value="GIY_YIG"/>
    <property type="match status" value="1"/>
</dbReference>